<sequence length="90" mass="9587">MPEQQNLSAQGVAPSPDTASTLSDSSTVWSRHADASAPSSSPTPKKPWAQRFRNALADFGKPPTATFDSEHGIKPKTPGTVDTMSRPPRI</sequence>
<dbReference type="RefSeq" id="XP_066711825.1">
    <property type="nucleotide sequence ID" value="XM_066862715.1"/>
</dbReference>
<proteinExistence type="predicted"/>
<gene>
    <name evidence="2" type="ORF">PG994_011306</name>
</gene>
<dbReference type="Proteomes" id="UP001480595">
    <property type="component" value="Unassembled WGS sequence"/>
</dbReference>
<accession>A0ABR1TSF4</accession>
<feature type="region of interest" description="Disordered" evidence="1">
    <location>
        <begin position="1"/>
        <end position="90"/>
    </location>
</feature>
<name>A0ABR1TSF4_9PEZI</name>
<protein>
    <submittedName>
        <fullName evidence="2">Uncharacterized protein</fullName>
    </submittedName>
</protein>
<evidence type="ECO:0000313" key="3">
    <source>
        <dbReference type="Proteomes" id="UP001480595"/>
    </source>
</evidence>
<organism evidence="2 3">
    <name type="scientific">Apiospora phragmitis</name>
    <dbReference type="NCBI Taxonomy" id="2905665"/>
    <lineage>
        <taxon>Eukaryota</taxon>
        <taxon>Fungi</taxon>
        <taxon>Dikarya</taxon>
        <taxon>Ascomycota</taxon>
        <taxon>Pezizomycotina</taxon>
        <taxon>Sordariomycetes</taxon>
        <taxon>Xylariomycetidae</taxon>
        <taxon>Amphisphaeriales</taxon>
        <taxon>Apiosporaceae</taxon>
        <taxon>Apiospora</taxon>
    </lineage>
</organism>
<comment type="caution">
    <text evidence="2">The sequence shown here is derived from an EMBL/GenBank/DDBJ whole genome shotgun (WGS) entry which is preliminary data.</text>
</comment>
<evidence type="ECO:0000313" key="2">
    <source>
        <dbReference type="EMBL" id="KAK8049576.1"/>
    </source>
</evidence>
<evidence type="ECO:0000256" key="1">
    <source>
        <dbReference type="SAM" id="MobiDB-lite"/>
    </source>
</evidence>
<feature type="compositionally biased region" description="Low complexity" evidence="1">
    <location>
        <begin position="35"/>
        <end position="49"/>
    </location>
</feature>
<feature type="compositionally biased region" description="Polar residues" evidence="1">
    <location>
        <begin position="17"/>
        <end position="29"/>
    </location>
</feature>
<keyword evidence="3" id="KW-1185">Reference proteome</keyword>
<dbReference type="GeneID" id="92095778"/>
<reference evidence="2 3" key="1">
    <citation type="submission" date="2023-01" db="EMBL/GenBank/DDBJ databases">
        <title>Analysis of 21 Apiospora genomes using comparative genomics revels a genus with tremendous synthesis potential of carbohydrate active enzymes and secondary metabolites.</title>
        <authorList>
            <person name="Sorensen T."/>
        </authorList>
    </citation>
    <scope>NUCLEOTIDE SEQUENCE [LARGE SCALE GENOMIC DNA]</scope>
    <source>
        <strain evidence="2 3">CBS 135458</strain>
    </source>
</reference>
<dbReference type="EMBL" id="JAQQWL010000011">
    <property type="protein sequence ID" value="KAK8049576.1"/>
    <property type="molecule type" value="Genomic_DNA"/>
</dbReference>